<dbReference type="RefSeq" id="WP_069478965.1">
    <property type="nucleotide sequence ID" value="NZ_CP017111.1"/>
</dbReference>
<evidence type="ECO:0000259" key="2">
    <source>
        <dbReference type="PROSITE" id="PS50983"/>
    </source>
</evidence>
<dbReference type="KEGG" id="shal:SHALO_2672"/>
<gene>
    <name evidence="3" type="ORF">SHALO_2672</name>
</gene>
<dbReference type="Proteomes" id="UP000094609">
    <property type="component" value="Chromosome"/>
</dbReference>
<dbReference type="EMBL" id="CP017111">
    <property type="protein sequence ID" value="AOO66430.1"/>
    <property type="molecule type" value="Genomic_DNA"/>
</dbReference>
<organism evidence="3 4">
    <name type="scientific">Sulfurospirillum halorespirans DSM 13726</name>
    <dbReference type="NCBI Taxonomy" id="1193502"/>
    <lineage>
        <taxon>Bacteria</taxon>
        <taxon>Pseudomonadati</taxon>
        <taxon>Campylobacterota</taxon>
        <taxon>Epsilonproteobacteria</taxon>
        <taxon>Campylobacterales</taxon>
        <taxon>Sulfurospirillaceae</taxon>
        <taxon>Sulfurospirillum</taxon>
    </lineage>
</organism>
<feature type="chain" id="PRO_5009099545" evidence="1">
    <location>
        <begin position="19"/>
        <end position="340"/>
    </location>
</feature>
<dbReference type="InterPro" id="IPR002491">
    <property type="entry name" value="ABC_transptr_periplasmic_BD"/>
</dbReference>
<name>A0A1D7TN82_9BACT</name>
<evidence type="ECO:0000313" key="3">
    <source>
        <dbReference type="EMBL" id="AOO66430.1"/>
    </source>
</evidence>
<reference evidence="4" key="1">
    <citation type="submission" date="2016-08" db="EMBL/GenBank/DDBJ databases">
        <title>Complete genome sequence of the organohalide-respiring Epsilonproteobacterium Sulfurospirillum halorespirans.</title>
        <authorList>
            <person name="Goris T."/>
            <person name="Zimmermann J."/>
            <person name="Schenz B."/>
            <person name="Lemos M."/>
            <person name="Hackermueller J."/>
            <person name="Diekert G."/>
        </authorList>
    </citation>
    <scope>NUCLEOTIDE SEQUENCE [LARGE SCALE GENOMIC DNA]</scope>
    <source>
        <strain>DSM 13726</strain>
        <strain evidence="4">PCE-M2</strain>
    </source>
</reference>
<dbReference type="AlphaFoldDB" id="A0A1D7TN82"/>
<dbReference type="STRING" id="1193502.SHALO_2672"/>
<dbReference type="PANTHER" id="PTHR30535">
    <property type="entry name" value="VITAMIN B12-BINDING PROTEIN"/>
    <property type="match status" value="1"/>
</dbReference>
<dbReference type="Gene3D" id="1.20.58.2180">
    <property type="match status" value="1"/>
</dbReference>
<keyword evidence="4" id="KW-1185">Reference proteome</keyword>
<dbReference type="InterPro" id="IPR050902">
    <property type="entry name" value="ABC_Transporter_SBP"/>
</dbReference>
<dbReference type="PATRIC" id="fig|1193502.14.peg.2705"/>
<keyword evidence="1" id="KW-0732">Signal</keyword>
<dbReference type="Gene3D" id="3.40.50.1980">
    <property type="entry name" value="Nitrogenase molybdenum iron protein domain"/>
    <property type="match status" value="2"/>
</dbReference>
<sequence length="340" mass="38599">MRFTLAFLLMFVSLFANEARTFVDISGKSITLPEPITRIYGSAPPISFMIYVIDDAPLIGVNFPQTNQDNANGDTFLSKHFMSLPILGGWHGNNTPNLEAIIAAKPDVIITWDTPLLNEKTAKDIARINIPALKVNIDDSRNYPEVFRYLGKVMHKEERANALASMAQTYLDELKTFVASVPLSERTKVYYAEGSFGLQTECDVSFHSEPLMLAGGNLVHKCVQNSVIGMQEVSFEQVLSYEPEVIIVQSPAFYKTIFEDKKWALLKAVQAKHVYLIPKSPFNWTDRPPSFMRIIGAHWIASKLYPTRYPYKIQEKVRAFYQLFFGVSLSDKELKTYFDL</sequence>
<accession>A0A1D7TN82</accession>
<feature type="signal peptide" evidence="1">
    <location>
        <begin position="1"/>
        <end position="18"/>
    </location>
</feature>
<dbReference type="PROSITE" id="PS50983">
    <property type="entry name" value="FE_B12_PBP"/>
    <property type="match status" value="1"/>
</dbReference>
<dbReference type="PANTHER" id="PTHR30535:SF34">
    <property type="entry name" value="MOLYBDATE-BINDING PROTEIN MOLA"/>
    <property type="match status" value="1"/>
</dbReference>
<feature type="domain" description="Fe/B12 periplasmic-binding" evidence="2">
    <location>
        <begin position="38"/>
        <end position="308"/>
    </location>
</feature>
<dbReference type="SUPFAM" id="SSF53807">
    <property type="entry name" value="Helical backbone' metal receptor"/>
    <property type="match status" value="1"/>
</dbReference>
<proteinExistence type="predicted"/>
<evidence type="ECO:0000256" key="1">
    <source>
        <dbReference type="SAM" id="SignalP"/>
    </source>
</evidence>
<dbReference type="Pfam" id="PF01497">
    <property type="entry name" value="Peripla_BP_2"/>
    <property type="match status" value="1"/>
</dbReference>
<protein>
    <submittedName>
        <fullName evidence="3">Periplasmic binding protein</fullName>
    </submittedName>
</protein>
<evidence type="ECO:0000313" key="4">
    <source>
        <dbReference type="Proteomes" id="UP000094609"/>
    </source>
</evidence>